<keyword evidence="3" id="KW-1185">Reference proteome</keyword>
<dbReference type="Pfam" id="PF13304">
    <property type="entry name" value="AAA_21"/>
    <property type="match status" value="1"/>
</dbReference>
<dbReference type="PANTHER" id="PTHR40396:SF1">
    <property type="entry name" value="ATPASE AAA-TYPE CORE DOMAIN-CONTAINING PROTEIN"/>
    <property type="match status" value="1"/>
</dbReference>
<sequence>MLISFAVTNFRSIKERVELDMVKTGLKGFDSNFFKAPNKKKLLKSSVIYGPNASGKSGFLRAFKALEYLVSRSDEFKPDELIEPYEPYRLDVSCLDKPVEIEASFITNGIQYDYTVIYAADRIIEEELNFYPSGARALLFHRIGGQEIKFGDAYRGLKKNLERQVLPNQLFLSKAAVNNVEVLLSPYRFFSNQIRIYPFIQEFRENSLTRLYAKRLAENKDSAFSKRFNALICALDTGISAVEAEEVDWNKVVFPSGIPEEMIKRTKSGFKYDIKTVHYLYDGPKQVGIDKFDVRLESTGTRSLFVVAGIILDVLEEGRVLVVDEFEKNLHPAITQYLIRLFHNDVTNPRNAQLILATHDVTQLSNDTFRRDQVWFTEKNEYGATDLFRCSDLKGIRLNTPLDKWYVSGKFGATPIIDDADFLIAMQEDGSEEG</sequence>
<dbReference type="EMBL" id="BMIK01000001">
    <property type="protein sequence ID" value="GGC18110.1"/>
    <property type="molecule type" value="Genomic_DNA"/>
</dbReference>
<evidence type="ECO:0000313" key="3">
    <source>
        <dbReference type="Proteomes" id="UP000597338"/>
    </source>
</evidence>
<name>A0ABQ1L504_9SPHI</name>
<accession>A0ABQ1L504</accession>
<evidence type="ECO:0000259" key="1">
    <source>
        <dbReference type="Pfam" id="PF13304"/>
    </source>
</evidence>
<protein>
    <recommendedName>
        <fullName evidence="1">ATPase AAA-type core domain-containing protein</fullName>
    </recommendedName>
</protein>
<evidence type="ECO:0000313" key="2">
    <source>
        <dbReference type="EMBL" id="GGC18110.1"/>
    </source>
</evidence>
<dbReference type="Proteomes" id="UP000597338">
    <property type="component" value="Unassembled WGS sequence"/>
</dbReference>
<dbReference type="RefSeq" id="WP_188747506.1">
    <property type="nucleotide sequence ID" value="NZ_BMIK01000001.1"/>
</dbReference>
<dbReference type="PANTHER" id="PTHR40396">
    <property type="entry name" value="ATPASE-LIKE PROTEIN"/>
    <property type="match status" value="1"/>
</dbReference>
<dbReference type="SUPFAM" id="SSF52540">
    <property type="entry name" value="P-loop containing nucleoside triphosphate hydrolases"/>
    <property type="match status" value="1"/>
</dbReference>
<proteinExistence type="predicted"/>
<dbReference type="InterPro" id="IPR027417">
    <property type="entry name" value="P-loop_NTPase"/>
</dbReference>
<dbReference type="Gene3D" id="3.40.50.300">
    <property type="entry name" value="P-loop containing nucleotide triphosphate hydrolases"/>
    <property type="match status" value="1"/>
</dbReference>
<reference evidence="3" key="1">
    <citation type="journal article" date="2019" name="Int. J. Syst. Evol. Microbiol.">
        <title>The Global Catalogue of Microorganisms (GCM) 10K type strain sequencing project: providing services to taxonomists for standard genome sequencing and annotation.</title>
        <authorList>
            <consortium name="The Broad Institute Genomics Platform"/>
            <consortium name="The Broad Institute Genome Sequencing Center for Infectious Disease"/>
            <person name="Wu L."/>
            <person name="Ma J."/>
        </authorList>
    </citation>
    <scope>NUCLEOTIDE SEQUENCE [LARGE SCALE GENOMIC DNA]</scope>
    <source>
        <strain evidence="3">CGMCC 1.15342</strain>
    </source>
</reference>
<gene>
    <name evidence="2" type="ORF">GCM10011386_07580</name>
</gene>
<feature type="domain" description="ATPase AAA-type core" evidence="1">
    <location>
        <begin position="47"/>
        <end position="361"/>
    </location>
</feature>
<comment type="caution">
    <text evidence="2">The sequence shown here is derived from an EMBL/GenBank/DDBJ whole genome shotgun (WGS) entry which is preliminary data.</text>
</comment>
<organism evidence="2 3">
    <name type="scientific">Parapedobacter defluvii</name>
    <dbReference type="NCBI Taxonomy" id="2045106"/>
    <lineage>
        <taxon>Bacteria</taxon>
        <taxon>Pseudomonadati</taxon>
        <taxon>Bacteroidota</taxon>
        <taxon>Sphingobacteriia</taxon>
        <taxon>Sphingobacteriales</taxon>
        <taxon>Sphingobacteriaceae</taxon>
        <taxon>Parapedobacter</taxon>
    </lineage>
</organism>
<dbReference type="InterPro" id="IPR003959">
    <property type="entry name" value="ATPase_AAA_core"/>
</dbReference>